<evidence type="ECO:0000313" key="3">
    <source>
        <dbReference type="EMBL" id="OMI34472.1"/>
    </source>
</evidence>
<dbReference type="EMBL" id="ASQP01000469">
    <property type="protein sequence ID" value="OMI34472.1"/>
    <property type="molecule type" value="Genomic_DNA"/>
</dbReference>
<protein>
    <submittedName>
        <fullName evidence="3">Uncharacterized protein</fullName>
    </submittedName>
</protein>
<keyword evidence="4" id="KW-1185">Reference proteome</keyword>
<evidence type="ECO:0000313" key="4">
    <source>
        <dbReference type="Proteomes" id="UP000186168"/>
    </source>
</evidence>
<name>A0A1R1S8G3_9ACTN</name>
<feature type="compositionally biased region" description="Basic and acidic residues" evidence="2">
    <location>
        <begin position="41"/>
        <end position="51"/>
    </location>
</feature>
<gene>
    <name evidence="3" type="ORF">SPAR_36851</name>
</gene>
<evidence type="ECO:0000256" key="1">
    <source>
        <dbReference type="SAM" id="Coils"/>
    </source>
</evidence>
<dbReference type="Proteomes" id="UP000186168">
    <property type="component" value="Unassembled WGS sequence"/>
</dbReference>
<dbReference type="STRING" id="67365.GCA_001704635_01662"/>
<sequence length="187" mass="20833">MTNSERVTPAELLQFLSAHANNPPYIPERDDEPEAPAPLSPEREQEIRETDPGDWYRAPWTTAFVNGNGEADDPSYWRVISEGETIATLPDFAEGLALFIADAREAVPELLAELGRVRAERDRAVRAFETLAEKHDKVKSERDELEKRVVDARMAAIEDVANWLASIGDEGAAYIVRTCDIPEAGDQ</sequence>
<accession>A0A1R1S8G3</accession>
<organism evidence="3 4">
    <name type="scientific">Streptomyces sparsogenes DSM 40356</name>
    <dbReference type="NCBI Taxonomy" id="1331668"/>
    <lineage>
        <taxon>Bacteria</taxon>
        <taxon>Bacillati</taxon>
        <taxon>Actinomycetota</taxon>
        <taxon>Actinomycetes</taxon>
        <taxon>Kitasatosporales</taxon>
        <taxon>Streptomycetaceae</taxon>
        <taxon>Streptomyces</taxon>
    </lineage>
</organism>
<feature type="region of interest" description="Disordered" evidence="2">
    <location>
        <begin position="18"/>
        <end position="55"/>
    </location>
</feature>
<evidence type="ECO:0000256" key="2">
    <source>
        <dbReference type="SAM" id="MobiDB-lite"/>
    </source>
</evidence>
<proteinExistence type="predicted"/>
<keyword evidence="1" id="KW-0175">Coiled coil</keyword>
<dbReference type="RefSeq" id="WP_065966527.1">
    <property type="nucleotide sequence ID" value="NZ_ASQP01000469.1"/>
</dbReference>
<dbReference type="AlphaFoldDB" id="A0A1R1S8G3"/>
<dbReference type="GeneID" id="96746610"/>
<comment type="caution">
    <text evidence="3">The sequence shown here is derived from an EMBL/GenBank/DDBJ whole genome shotgun (WGS) entry which is preliminary data.</text>
</comment>
<feature type="coiled-coil region" evidence="1">
    <location>
        <begin position="128"/>
        <end position="155"/>
    </location>
</feature>
<reference evidence="3 4" key="1">
    <citation type="submission" date="2013-05" db="EMBL/GenBank/DDBJ databases">
        <title>Genome sequence of Streptomyces sparsogenes DSM 40356.</title>
        <authorList>
            <person name="Coyne S."/>
            <person name="Seebeck F.P."/>
        </authorList>
    </citation>
    <scope>NUCLEOTIDE SEQUENCE [LARGE SCALE GENOMIC DNA]</scope>
    <source>
        <strain evidence="3 4">DSM 40356</strain>
    </source>
</reference>